<dbReference type="EMBL" id="CP126114">
    <property type="protein sequence ID" value="WHY85547.1"/>
    <property type="molecule type" value="Genomic_DNA"/>
</dbReference>
<evidence type="ECO:0000313" key="2">
    <source>
        <dbReference type="Proteomes" id="UP001178288"/>
    </source>
</evidence>
<protein>
    <submittedName>
        <fullName evidence="1">Uncharacterized protein</fullName>
    </submittedName>
</protein>
<sequence length="85" mass="9994">MERNQMDRMEEMLASIISMVGNMNEKLQSMDQEIHFIREDISSVKGETTDIKNTLADMQADQDHIWENAAKNERELAKFKRHLQV</sequence>
<gene>
    <name evidence="1" type="ORF">QNH39_23530</name>
</gene>
<name>A0AA95MLU9_9BACI</name>
<dbReference type="AlphaFoldDB" id="A0AA95MLU9"/>
<reference evidence="1" key="1">
    <citation type="submission" date="2023-05" db="EMBL/GenBank/DDBJ databases">
        <title>Comparative genomics of Bacillaceae isolates and their secondary metabolite potential.</title>
        <authorList>
            <person name="Song L."/>
            <person name="Nielsen L.J."/>
            <person name="Mohite O."/>
            <person name="Xu X."/>
            <person name="Weber T."/>
            <person name="Kovacs A.T."/>
        </authorList>
    </citation>
    <scope>NUCLEOTIDE SEQUENCE</scope>
    <source>
        <strain evidence="1">XLM17</strain>
    </source>
</reference>
<proteinExistence type="predicted"/>
<dbReference type="Proteomes" id="UP001178288">
    <property type="component" value="Chromosome"/>
</dbReference>
<keyword evidence="2" id="KW-1185">Reference proteome</keyword>
<accession>A0AA95MLU9</accession>
<organism evidence="1 2">
    <name type="scientific">Neobacillus novalis</name>
    <dbReference type="NCBI Taxonomy" id="220687"/>
    <lineage>
        <taxon>Bacteria</taxon>
        <taxon>Bacillati</taxon>
        <taxon>Bacillota</taxon>
        <taxon>Bacilli</taxon>
        <taxon>Bacillales</taxon>
        <taxon>Bacillaceae</taxon>
        <taxon>Neobacillus</taxon>
    </lineage>
</organism>
<evidence type="ECO:0000313" key="1">
    <source>
        <dbReference type="EMBL" id="WHY85547.1"/>
    </source>
</evidence>
<dbReference type="KEGG" id="nnv:QNH39_23530"/>
<dbReference type="RefSeq" id="WP_066092172.1">
    <property type="nucleotide sequence ID" value="NZ_CP126114.1"/>
</dbReference>
<dbReference type="Gene3D" id="1.20.1480.30">
    <property type="entry name" value="Designed four-helix bundle protein"/>
    <property type="match status" value="1"/>
</dbReference>